<dbReference type="GeneID" id="98296779"/>
<dbReference type="GO" id="GO:0016491">
    <property type="term" value="F:oxidoreductase activity"/>
    <property type="evidence" value="ECO:0007669"/>
    <property type="project" value="UniProtKB-KW"/>
</dbReference>
<evidence type="ECO:0000259" key="2">
    <source>
        <dbReference type="Pfam" id="PF00248"/>
    </source>
</evidence>
<keyword evidence="1" id="KW-0560">Oxidoreductase</keyword>
<sequence length="359" mass="40291">MDNKQLGNSGLRVSQYALGSVPFSGTNGFENAGGISKKELNYMIDYAIDQGINQFDTANLYAEGDAELALGKAIRNHRDEMVISSKTGFPLSDNPNFQGGTRSNIEKSIDESLQRLGTDHIDLYYMHLWDGNVPVEETIQAMNDLIQKGKIRYWGVSNYSAWSLAQTVTKATENNMAPPVAQQIYYTPEAREAEYELLPAARELGVGNSIWSPLGEGLLTGKITRDNKQGQPGTRQGDGWAEPYVKDYNLLYNLVDVLQEIANHHQVSVPQVTLAWLRERPNVDSLVLAARNKEQLIDNIASYQLQLTKDEQDKITELTQPEPLYPHWHRAMNSAELGSPAEQAYLKEFGDLMKRKQQK</sequence>
<dbReference type="PRINTS" id="PR00069">
    <property type="entry name" value="ALDKETRDTASE"/>
</dbReference>
<dbReference type="SUPFAM" id="SSF51430">
    <property type="entry name" value="NAD(P)-linked oxidoreductase"/>
    <property type="match status" value="1"/>
</dbReference>
<dbReference type="EMBL" id="PPPX01000001">
    <property type="protein sequence ID" value="POA09231.1"/>
    <property type="molecule type" value="Genomic_DNA"/>
</dbReference>
<gene>
    <name evidence="3" type="ORF">CD039_00260</name>
</gene>
<dbReference type="RefSeq" id="WP_103370656.1">
    <property type="nucleotide sequence ID" value="NZ_CBCRVO010000001.1"/>
</dbReference>
<evidence type="ECO:0000313" key="4">
    <source>
        <dbReference type="Proteomes" id="UP000242712"/>
    </source>
</evidence>
<accession>A0A2K4FD51</accession>
<dbReference type="GO" id="GO:0005829">
    <property type="term" value="C:cytosol"/>
    <property type="evidence" value="ECO:0007669"/>
    <property type="project" value="TreeGrafter"/>
</dbReference>
<dbReference type="InterPro" id="IPR020471">
    <property type="entry name" value="AKR"/>
</dbReference>
<evidence type="ECO:0000313" key="3">
    <source>
        <dbReference type="EMBL" id="POA09231.1"/>
    </source>
</evidence>
<keyword evidence="4" id="KW-1185">Reference proteome</keyword>
<reference evidence="3 4" key="1">
    <citation type="submission" date="2017-08" db="EMBL/GenBank/DDBJ databases">
        <title>Draft genome sequences of 64 type strains of genus Staph aureus.</title>
        <authorList>
            <person name="Cole K."/>
            <person name="Golubchik T."/>
            <person name="Russell J."/>
            <person name="Foster D."/>
            <person name="Llewelyn M."/>
            <person name="Wilson D."/>
            <person name="Crook D."/>
            <person name="Paul J."/>
        </authorList>
    </citation>
    <scope>NUCLEOTIDE SEQUENCE [LARGE SCALE GENOMIC DNA]</scope>
    <source>
        <strain evidence="3 4">DSM 29875</strain>
    </source>
</reference>
<dbReference type="PANTHER" id="PTHR43364">
    <property type="entry name" value="NADH-SPECIFIC METHYLGLYOXAL REDUCTASE-RELATED"/>
    <property type="match status" value="1"/>
</dbReference>
<dbReference type="InterPro" id="IPR036812">
    <property type="entry name" value="NAD(P)_OxRdtase_dom_sf"/>
</dbReference>
<name>A0A2K4FD51_9STAP</name>
<protein>
    <submittedName>
        <fullName evidence="3">Aldo/keto reductase</fullName>
    </submittedName>
</protein>
<dbReference type="Proteomes" id="UP000242712">
    <property type="component" value="Unassembled WGS sequence"/>
</dbReference>
<comment type="caution">
    <text evidence="3">The sequence shown here is derived from an EMBL/GenBank/DDBJ whole genome shotgun (WGS) entry which is preliminary data.</text>
</comment>
<dbReference type="AlphaFoldDB" id="A0A2K4FD51"/>
<organism evidence="3 4">
    <name type="scientific">Staphylococcus argensis</name>
    <dbReference type="NCBI Taxonomy" id="1607738"/>
    <lineage>
        <taxon>Bacteria</taxon>
        <taxon>Bacillati</taxon>
        <taxon>Bacillota</taxon>
        <taxon>Bacilli</taxon>
        <taxon>Bacillales</taxon>
        <taxon>Staphylococcaceae</taxon>
        <taxon>Staphylococcus</taxon>
    </lineage>
</organism>
<evidence type="ECO:0000256" key="1">
    <source>
        <dbReference type="ARBA" id="ARBA00023002"/>
    </source>
</evidence>
<dbReference type="OrthoDB" id="9773828at2"/>
<dbReference type="InterPro" id="IPR050523">
    <property type="entry name" value="AKR_Detox_Biosynth"/>
</dbReference>
<dbReference type="PANTHER" id="PTHR43364:SF4">
    <property type="entry name" value="NAD(P)-LINKED OXIDOREDUCTASE SUPERFAMILY PROTEIN"/>
    <property type="match status" value="1"/>
</dbReference>
<dbReference type="InterPro" id="IPR023210">
    <property type="entry name" value="NADP_OxRdtase_dom"/>
</dbReference>
<dbReference type="Gene3D" id="3.20.20.100">
    <property type="entry name" value="NADP-dependent oxidoreductase domain"/>
    <property type="match status" value="1"/>
</dbReference>
<dbReference type="Pfam" id="PF00248">
    <property type="entry name" value="Aldo_ket_red"/>
    <property type="match status" value="1"/>
</dbReference>
<proteinExistence type="predicted"/>
<feature type="domain" description="NADP-dependent oxidoreductase" evidence="2">
    <location>
        <begin position="25"/>
        <end position="318"/>
    </location>
</feature>